<dbReference type="GeneID" id="86060083"/>
<dbReference type="EMBL" id="QJKD01000002">
    <property type="protein sequence ID" value="PXX55818.1"/>
    <property type="molecule type" value="Genomic_DNA"/>
</dbReference>
<dbReference type="GO" id="GO:0015288">
    <property type="term" value="F:porin activity"/>
    <property type="evidence" value="ECO:0007669"/>
    <property type="project" value="TreeGrafter"/>
</dbReference>
<evidence type="ECO:0000256" key="4">
    <source>
        <dbReference type="ARBA" id="ARBA00023136"/>
    </source>
</evidence>
<sequence>MRRMSKLKILLLAGVMGMSLPITSMASPEFSRTAGEWSSLRDNVLEYGEIADLIHEYNVTVQNNRYEYNEFIKDYGKKKDDVAQAYRDLADDLEAEKSGDDSAMSRVSDLQLDIQAKQLREQADDNLEDSEIHYLSYSQAEDNLVLSAQSKFISYYKNQLELEAAEAQKKTLENTETLTAAKRQAGMATEADVLSAQESVLEQEKTISGLKQEIERTRQELIIMLGWKGSDQPEITGLPDNIMAELDSIDLQADQETALEKNYTLRINRKKLENADDADSKAKIKNTISGNERQIEVSVTNAWEGLQTGKLSYEQAVSDAAAEARNMEQAVQKWSAGMITRYDYEQQQAALTKKELAVKTAELNLIDLLETYRWNVNGLASAE</sequence>
<dbReference type="GO" id="GO:0009279">
    <property type="term" value="C:cell outer membrane"/>
    <property type="evidence" value="ECO:0007669"/>
    <property type="project" value="UniProtKB-SubCell"/>
</dbReference>
<reference evidence="7 8" key="1">
    <citation type="submission" date="2018-05" db="EMBL/GenBank/DDBJ databases">
        <title>Genomic Encyclopedia of Type Strains, Phase IV (KMG-IV): sequencing the most valuable type-strain genomes for metagenomic binning, comparative biology and taxonomic classification.</title>
        <authorList>
            <person name="Goeker M."/>
        </authorList>
    </citation>
    <scope>NUCLEOTIDE SEQUENCE [LARGE SCALE GENOMIC DNA]</scope>
    <source>
        <strain evidence="7 8">DSM 24995</strain>
    </source>
</reference>
<proteinExistence type="predicted"/>
<evidence type="ECO:0000256" key="1">
    <source>
        <dbReference type="ARBA" id="ARBA00004442"/>
    </source>
</evidence>
<name>A0A2V3Y9H2_9FIRM</name>
<dbReference type="Gene3D" id="1.20.1600.10">
    <property type="entry name" value="Outer membrane efflux proteins (OEP)"/>
    <property type="match status" value="1"/>
</dbReference>
<gene>
    <name evidence="7" type="ORF">DFR60_10292</name>
</gene>
<dbReference type="SUPFAM" id="SSF56954">
    <property type="entry name" value="Outer membrane efflux proteins (OEP)"/>
    <property type="match status" value="1"/>
</dbReference>
<accession>A0A2V3Y9H2</accession>
<feature type="chain" id="PRO_5016107481" evidence="6">
    <location>
        <begin position="27"/>
        <end position="383"/>
    </location>
</feature>
<evidence type="ECO:0000256" key="3">
    <source>
        <dbReference type="ARBA" id="ARBA00022692"/>
    </source>
</evidence>
<dbReference type="RefSeq" id="WP_110321696.1">
    <property type="nucleotide sequence ID" value="NZ_QJKD01000002.1"/>
</dbReference>
<keyword evidence="5" id="KW-0998">Cell outer membrane</keyword>
<dbReference type="PANTHER" id="PTHR30026">
    <property type="entry name" value="OUTER MEMBRANE PROTEIN TOLC"/>
    <property type="match status" value="1"/>
</dbReference>
<evidence type="ECO:0000313" key="8">
    <source>
        <dbReference type="Proteomes" id="UP000248057"/>
    </source>
</evidence>
<dbReference type="InterPro" id="IPR051906">
    <property type="entry name" value="TolC-like"/>
</dbReference>
<keyword evidence="4" id="KW-0472">Membrane</keyword>
<protein>
    <submittedName>
        <fullName evidence="7">Outer membrane efflux protein</fullName>
    </submittedName>
</protein>
<dbReference type="GO" id="GO:0015562">
    <property type="term" value="F:efflux transmembrane transporter activity"/>
    <property type="evidence" value="ECO:0007669"/>
    <property type="project" value="InterPro"/>
</dbReference>
<keyword evidence="8" id="KW-1185">Reference proteome</keyword>
<comment type="caution">
    <text evidence="7">The sequence shown here is derived from an EMBL/GenBank/DDBJ whole genome shotgun (WGS) entry which is preliminary data.</text>
</comment>
<organism evidence="7 8">
    <name type="scientific">Hungatella effluvii</name>
    <dbReference type="NCBI Taxonomy" id="1096246"/>
    <lineage>
        <taxon>Bacteria</taxon>
        <taxon>Bacillati</taxon>
        <taxon>Bacillota</taxon>
        <taxon>Clostridia</taxon>
        <taxon>Lachnospirales</taxon>
        <taxon>Lachnospiraceae</taxon>
        <taxon>Hungatella</taxon>
    </lineage>
</organism>
<evidence type="ECO:0000256" key="6">
    <source>
        <dbReference type="SAM" id="SignalP"/>
    </source>
</evidence>
<feature type="signal peptide" evidence="6">
    <location>
        <begin position="1"/>
        <end position="26"/>
    </location>
</feature>
<evidence type="ECO:0000313" key="7">
    <source>
        <dbReference type="EMBL" id="PXX55818.1"/>
    </source>
</evidence>
<dbReference type="GO" id="GO:1990281">
    <property type="term" value="C:efflux pump complex"/>
    <property type="evidence" value="ECO:0007669"/>
    <property type="project" value="TreeGrafter"/>
</dbReference>
<dbReference type="Proteomes" id="UP000248057">
    <property type="component" value="Unassembled WGS sequence"/>
</dbReference>
<evidence type="ECO:0000256" key="2">
    <source>
        <dbReference type="ARBA" id="ARBA00022452"/>
    </source>
</evidence>
<comment type="subcellular location">
    <subcellularLocation>
        <location evidence="1">Cell outer membrane</location>
    </subcellularLocation>
</comment>
<evidence type="ECO:0000256" key="5">
    <source>
        <dbReference type="ARBA" id="ARBA00023237"/>
    </source>
</evidence>
<dbReference type="AlphaFoldDB" id="A0A2V3Y9H2"/>
<keyword evidence="3" id="KW-0812">Transmembrane</keyword>
<keyword evidence="6" id="KW-0732">Signal</keyword>
<keyword evidence="2" id="KW-1134">Transmembrane beta strand</keyword>
<dbReference type="PANTHER" id="PTHR30026:SF20">
    <property type="entry name" value="OUTER MEMBRANE PROTEIN TOLC"/>
    <property type="match status" value="1"/>
</dbReference>